<dbReference type="InterPro" id="IPR026906">
    <property type="entry name" value="LRR_5"/>
</dbReference>
<dbReference type="RefSeq" id="WP_153111668.1">
    <property type="nucleotide sequence ID" value="NZ_VZAZ01000036.1"/>
</dbReference>
<evidence type="ECO:0000313" key="2">
    <source>
        <dbReference type="Proteomes" id="UP000358159"/>
    </source>
</evidence>
<sequence>MEYYLQKKKTIKNREMRNFTFKGLFLAVVFIVLGSLSIQAADGLITKQITIKLDEAGTLPNKIGSTKKFQITNLKIIGEINGRDLQMIREMAGKDVRGNDTDGMLSVLDLSDAKIVEGGGYNINGFYYPTSNDKIGDNAFCDCSGLTSLTLPSGVTEIGNAAFEGCSGLASLTLPSGVTKIGDNAFCDCSGLTSLTLPSDVTEIGNAAFEGCSGLASLTLPSGVTKIGYSAFLRCSGLTSLTLPSGVTKIGNAAFEGCSGLTSLTLPSGVAKIGDYAFHGCSGLTSIYVYAEKLPNMGNDVFEGCDAKKCTVYVPKGTYDDYWLSEFGYFENIVEFDPTGINNVITSNDAKELSRYSVNGQRLSAPTKGLNIVKYSDGSVKKVAVQ</sequence>
<dbReference type="PANTHER" id="PTHR45661:SF3">
    <property type="entry name" value="IG-LIKE DOMAIN-CONTAINING PROTEIN"/>
    <property type="match status" value="1"/>
</dbReference>
<dbReference type="Gene3D" id="3.80.10.10">
    <property type="entry name" value="Ribonuclease Inhibitor"/>
    <property type="match status" value="2"/>
</dbReference>
<evidence type="ECO:0000313" key="1">
    <source>
        <dbReference type="EMBL" id="MQO55581.1"/>
    </source>
</evidence>
<protein>
    <submittedName>
        <fullName evidence="1">Leucine-rich repeat domain-containing protein</fullName>
    </submittedName>
</protein>
<gene>
    <name evidence="1" type="ORF">F7D42_07630</name>
</gene>
<dbReference type="Proteomes" id="UP000358159">
    <property type="component" value="Unassembled WGS sequence"/>
</dbReference>
<organism evidence="1 2">
    <name type="scientific">Segatella copri</name>
    <dbReference type="NCBI Taxonomy" id="165179"/>
    <lineage>
        <taxon>Bacteria</taxon>
        <taxon>Pseudomonadati</taxon>
        <taxon>Bacteroidota</taxon>
        <taxon>Bacteroidia</taxon>
        <taxon>Bacteroidales</taxon>
        <taxon>Prevotellaceae</taxon>
        <taxon>Segatella</taxon>
    </lineage>
</organism>
<reference evidence="1 2" key="1">
    <citation type="submission" date="2019-09" db="EMBL/GenBank/DDBJ databases">
        <title>Distinct polysaccharide growth profiles of human intestinal Prevotella copri isolates.</title>
        <authorList>
            <person name="Fehlner-Peach H."/>
            <person name="Magnabosco C."/>
            <person name="Raghavan V."/>
            <person name="Scher J.U."/>
            <person name="Tett A."/>
            <person name="Cox L.M."/>
            <person name="Gottsegen C."/>
            <person name="Watters A."/>
            <person name="Wiltshire- Gordon J.D."/>
            <person name="Segata N."/>
            <person name="Bonneau R."/>
            <person name="Littman D.R."/>
        </authorList>
    </citation>
    <scope>NUCLEOTIDE SEQUENCE [LARGE SCALE GENOMIC DNA]</scope>
    <source>
        <strain evidence="1 2">BVe41219</strain>
    </source>
</reference>
<dbReference type="PANTHER" id="PTHR45661">
    <property type="entry name" value="SURFACE ANTIGEN"/>
    <property type="match status" value="1"/>
</dbReference>
<dbReference type="InterPro" id="IPR032675">
    <property type="entry name" value="LRR_dom_sf"/>
</dbReference>
<dbReference type="Pfam" id="PF13306">
    <property type="entry name" value="LRR_5"/>
    <property type="match status" value="1"/>
</dbReference>
<dbReference type="AlphaFoldDB" id="A0A6A7VLN9"/>
<name>A0A6A7VLN9_9BACT</name>
<comment type="caution">
    <text evidence="1">The sequence shown here is derived from an EMBL/GenBank/DDBJ whole genome shotgun (WGS) entry which is preliminary data.</text>
</comment>
<dbReference type="SUPFAM" id="SSF52058">
    <property type="entry name" value="L domain-like"/>
    <property type="match status" value="1"/>
</dbReference>
<accession>A0A6A7VLN9</accession>
<proteinExistence type="predicted"/>
<dbReference type="InterPro" id="IPR053139">
    <property type="entry name" value="Surface_bspA-like"/>
</dbReference>
<dbReference type="EMBL" id="VZAZ01000036">
    <property type="protein sequence ID" value="MQO55581.1"/>
    <property type="molecule type" value="Genomic_DNA"/>
</dbReference>